<evidence type="ECO:0000313" key="16">
    <source>
        <dbReference type="EMBL" id="GBG82755.1"/>
    </source>
</evidence>
<evidence type="ECO:0000256" key="7">
    <source>
        <dbReference type="ARBA" id="ARBA00022729"/>
    </source>
</evidence>
<evidence type="ECO:0000256" key="1">
    <source>
        <dbReference type="ARBA" id="ARBA00004115"/>
    </source>
</evidence>
<accession>A0A388LKJ1</accession>
<keyword evidence="10 15" id="KW-1133">Transmembrane helix</keyword>
<dbReference type="Proteomes" id="UP000265515">
    <property type="component" value="Unassembled WGS sequence"/>
</dbReference>
<evidence type="ECO:0000256" key="14">
    <source>
        <dbReference type="SAM" id="MobiDB-lite"/>
    </source>
</evidence>
<keyword evidence="9" id="KW-0106">Calcium</keyword>
<dbReference type="GO" id="GO:0005789">
    <property type="term" value="C:endoplasmic reticulum membrane"/>
    <property type="evidence" value="ECO:0007669"/>
    <property type="project" value="UniProtKB-SubCell"/>
</dbReference>
<feature type="region of interest" description="Disordered" evidence="14">
    <location>
        <begin position="252"/>
        <end position="310"/>
    </location>
</feature>
<feature type="transmembrane region" description="Helical" evidence="15">
    <location>
        <begin position="141"/>
        <end position="160"/>
    </location>
</feature>
<name>A0A388LKJ1_CHABU</name>
<feature type="compositionally biased region" description="Polar residues" evidence="14">
    <location>
        <begin position="298"/>
        <end position="310"/>
    </location>
</feature>
<feature type="compositionally biased region" description="Pro residues" evidence="14">
    <location>
        <begin position="194"/>
        <end position="208"/>
    </location>
</feature>
<evidence type="ECO:0000256" key="10">
    <source>
        <dbReference type="ARBA" id="ARBA00022989"/>
    </source>
</evidence>
<evidence type="ECO:0000256" key="15">
    <source>
        <dbReference type="SAM" id="Phobius"/>
    </source>
</evidence>
<evidence type="ECO:0000256" key="12">
    <source>
        <dbReference type="ARBA" id="ARBA00023136"/>
    </source>
</evidence>
<keyword evidence="5" id="KW-0109">Calcium transport</keyword>
<comment type="caution">
    <text evidence="16">The sequence shown here is derived from an EMBL/GenBank/DDBJ whole genome shotgun (WGS) entry which is preliminary data.</text>
</comment>
<keyword evidence="4" id="KW-0813">Transport</keyword>
<dbReference type="AlphaFoldDB" id="A0A388LKJ1"/>
<evidence type="ECO:0000256" key="2">
    <source>
        <dbReference type="ARBA" id="ARBA00006833"/>
    </source>
</evidence>
<keyword evidence="6 15" id="KW-0812">Transmembrane</keyword>
<reference evidence="16 17" key="1">
    <citation type="journal article" date="2018" name="Cell">
        <title>The Chara Genome: Secondary Complexity and Implications for Plant Terrestrialization.</title>
        <authorList>
            <person name="Nishiyama T."/>
            <person name="Sakayama H."/>
            <person name="Vries J.D."/>
            <person name="Buschmann H."/>
            <person name="Saint-Marcoux D."/>
            <person name="Ullrich K.K."/>
            <person name="Haas F.B."/>
            <person name="Vanderstraeten L."/>
            <person name="Becker D."/>
            <person name="Lang D."/>
            <person name="Vosolsobe S."/>
            <person name="Rombauts S."/>
            <person name="Wilhelmsson P.K.I."/>
            <person name="Janitza P."/>
            <person name="Kern R."/>
            <person name="Heyl A."/>
            <person name="Rumpler F."/>
            <person name="Villalobos L.I.A.C."/>
            <person name="Clay J.M."/>
            <person name="Skokan R."/>
            <person name="Toyoda A."/>
            <person name="Suzuki Y."/>
            <person name="Kagoshima H."/>
            <person name="Schijlen E."/>
            <person name="Tajeshwar N."/>
            <person name="Catarino B."/>
            <person name="Hetherington A.J."/>
            <person name="Saltykova A."/>
            <person name="Bonnot C."/>
            <person name="Breuninger H."/>
            <person name="Symeonidi A."/>
            <person name="Radhakrishnan G.V."/>
            <person name="Van Nieuwerburgh F."/>
            <person name="Deforce D."/>
            <person name="Chang C."/>
            <person name="Karol K.G."/>
            <person name="Hedrich R."/>
            <person name="Ulvskov P."/>
            <person name="Glockner G."/>
            <person name="Delwiche C.F."/>
            <person name="Petrasek J."/>
            <person name="Van de Peer Y."/>
            <person name="Friml J."/>
            <person name="Beilby M."/>
            <person name="Dolan L."/>
            <person name="Kohara Y."/>
            <person name="Sugano S."/>
            <person name="Fujiyama A."/>
            <person name="Delaux P.-M."/>
            <person name="Quint M."/>
            <person name="TheiBen G."/>
            <person name="Hagemann M."/>
            <person name="Harholt J."/>
            <person name="Dunand C."/>
            <person name="Zachgo S."/>
            <person name="Langdale J."/>
            <person name="Maumus F."/>
            <person name="Straeten D.V.D."/>
            <person name="Gould S.B."/>
            <person name="Rensing S.A."/>
        </authorList>
    </citation>
    <scope>NUCLEOTIDE SEQUENCE [LARGE SCALE GENOMIC DNA]</scope>
    <source>
        <strain evidence="16 17">S276</strain>
    </source>
</reference>
<evidence type="ECO:0000256" key="3">
    <source>
        <dbReference type="ARBA" id="ARBA00016584"/>
    </source>
</evidence>
<dbReference type="GO" id="GO:2001256">
    <property type="term" value="P:regulation of store-operated calcium entry"/>
    <property type="evidence" value="ECO:0007669"/>
    <property type="project" value="InterPro"/>
</dbReference>
<protein>
    <recommendedName>
        <fullName evidence="3">Store-operated calcium entry-associated regulatory factor</fullName>
    </recommendedName>
    <alternativeName>
        <fullName evidence="13">Transmembrane protein 66</fullName>
    </alternativeName>
</protein>
<gene>
    <name evidence="16" type="ORF">CBR_g36285</name>
</gene>
<feature type="compositionally biased region" description="Polar residues" evidence="14">
    <location>
        <begin position="270"/>
        <end position="280"/>
    </location>
</feature>
<feature type="region of interest" description="Disordered" evidence="14">
    <location>
        <begin position="192"/>
        <end position="226"/>
    </location>
</feature>
<sequence>MEVVGDGRRLRVRRGKGGEVLLPSSLCLWGLLLGALSLLLWGAECGAYSYSYGYGGGDGGGRPIDLNQVKALTLRKGEYTAGRRLPGVPQLQCVGGCDYEPEDDRVLEGSCGLSYTLKRLPGGGGKYNSRERYERTQKKSWGFGKLIGFAVFAYFGLRIWQLCAKARQHRSDDYQPSAPPYPGNGFSAPGSAFPSPPYYAAPQPPPHGYPDSQGYGASVPRPPGSGIASSGISWPSAFSGFGLGYLFGRSGHGNPTAGGGYSQPSRRRPWNSSDNGSHNIAETWPEEEKSHQRHQDSFHTSTAYASTSKR</sequence>
<dbReference type="PANTHER" id="PTHR15929">
    <property type="entry name" value="STORE-OPERATED CALCIUM ENTRY-ASSOCIATED REGULATORY FACTOR"/>
    <property type="match status" value="1"/>
</dbReference>
<evidence type="ECO:0000313" key="17">
    <source>
        <dbReference type="Proteomes" id="UP000265515"/>
    </source>
</evidence>
<evidence type="ECO:0000256" key="6">
    <source>
        <dbReference type="ARBA" id="ARBA00022692"/>
    </source>
</evidence>
<keyword evidence="11" id="KW-0406">Ion transport</keyword>
<dbReference type="OrthoDB" id="2020236at2759"/>
<feature type="compositionally biased region" description="Basic and acidic residues" evidence="14">
    <location>
        <begin position="286"/>
        <end position="297"/>
    </location>
</feature>
<dbReference type="GO" id="GO:0006816">
    <property type="term" value="P:calcium ion transport"/>
    <property type="evidence" value="ECO:0007669"/>
    <property type="project" value="UniProtKB-KW"/>
</dbReference>
<comment type="similarity">
    <text evidence="2">Belongs to the SARAF family.</text>
</comment>
<dbReference type="STRING" id="69332.A0A388LKJ1"/>
<organism evidence="16 17">
    <name type="scientific">Chara braunii</name>
    <name type="common">Braun's stonewort</name>
    <dbReference type="NCBI Taxonomy" id="69332"/>
    <lineage>
        <taxon>Eukaryota</taxon>
        <taxon>Viridiplantae</taxon>
        <taxon>Streptophyta</taxon>
        <taxon>Charophyceae</taxon>
        <taxon>Charales</taxon>
        <taxon>Characeae</taxon>
        <taxon>Chara</taxon>
    </lineage>
</organism>
<comment type="subcellular location">
    <subcellularLocation>
        <location evidence="1">Endoplasmic reticulum membrane</location>
        <topology evidence="1">Single-pass type I membrane protein</topology>
    </subcellularLocation>
</comment>
<dbReference type="PANTHER" id="PTHR15929:SF0">
    <property type="entry name" value="STORE-OPERATED CALCIUM ENTRY-ASSOCIATED REGULATORY FACTOR"/>
    <property type="match status" value="1"/>
</dbReference>
<evidence type="ECO:0000256" key="5">
    <source>
        <dbReference type="ARBA" id="ARBA00022568"/>
    </source>
</evidence>
<evidence type="ECO:0000256" key="11">
    <source>
        <dbReference type="ARBA" id="ARBA00023065"/>
    </source>
</evidence>
<evidence type="ECO:0000256" key="13">
    <source>
        <dbReference type="ARBA" id="ARBA00031116"/>
    </source>
</evidence>
<feature type="transmembrane region" description="Helical" evidence="15">
    <location>
        <begin position="20"/>
        <end position="43"/>
    </location>
</feature>
<dbReference type="InterPro" id="IPR009567">
    <property type="entry name" value="SARAF"/>
</dbReference>
<dbReference type="Gramene" id="GBG82755">
    <property type="protein sequence ID" value="GBG82755"/>
    <property type="gene ID" value="CBR_g36285"/>
</dbReference>
<keyword evidence="8" id="KW-0256">Endoplasmic reticulum</keyword>
<dbReference type="EMBL" id="BFEA01000417">
    <property type="protein sequence ID" value="GBG82755.1"/>
    <property type="molecule type" value="Genomic_DNA"/>
</dbReference>
<evidence type="ECO:0000256" key="8">
    <source>
        <dbReference type="ARBA" id="ARBA00022824"/>
    </source>
</evidence>
<keyword evidence="17" id="KW-1185">Reference proteome</keyword>
<dbReference type="Pfam" id="PF06682">
    <property type="entry name" value="SARAF"/>
    <property type="match status" value="2"/>
</dbReference>
<evidence type="ECO:0000256" key="9">
    <source>
        <dbReference type="ARBA" id="ARBA00022837"/>
    </source>
</evidence>
<evidence type="ECO:0000256" key="4">
    <source>
        <dbReference type="ARBA" id="ARBA00022448"/>
    </source>
</evidence>
<keyword evidence="12 15" id="KW-0472">Membrane</keyword>
<proteinExistence type="inferred from homology"/>
<keyword evidence="7" id="KW-0732">Signal</keyword>